<evidence type="ECO:0000313" key="3">
    <source>
        <dbReference type="Proteomes" id="UP000192566"/>
    </source>
</evidence>
<protein>
    <submittedName>
        <fullName evidence="2">Uncharacterized protein</fullName>
    </submittedName>
</protein>
<gene>
    <name evidence="2" type="ORF">BST25_08170</name>
</gene>
<dbReference type="Proteomes" id="UP000192566">
    <property type="component" value="Unassembled WGS sequence"/>
</dbReference>
<feature type="compositionally biased region" description="Basic and acidic residues" evidence="1">
    <location>
        <begin position="75"/>
        <end position="95"/>
    </location>
</feature>
<name>A0A1X0DQY6_MYCHE</name>
<evidence type="ECO:0000313" key="2">
    <source>
        <dbReference type="EMBL" id="ORA74791.1"/>
    </source>
</evidence>
<accession>A0A1X0DQY6</accession>
<organism evidence="2 3">
    <name type="scientific">Mycobacterium heidelbergense</name>
    <dbReference type="NCBI Taxonomy" id="53376"/>
    <lineage>
        <taxon>Bacteria</taxon>
        <taxon>Bacillati</taxon>
        <taxon>Actinomycetota</taxon>
        <taxon>Actinomycetes</taxon>
        <taxon>Mycobacteriales</taxon>
        <taxon>Mycobacteriaceae</taxon>
        <taxon>Mycobacterium</taxon>
        <taxon>Mycobacterium simiae complex</taxon>
    </lineage>
</organism>
<dbReference type="EMBL" id="MVHR01000008">
    <property type="protein sequence ID" value="ORA74791.1"/>
    <property type="molecule type" value="Genomic_DNA"/>
</dbReference>
<evidence type="ECO:0000256" key="1">
    <source>
        <dbReference type="SAM" id="MobiDB-lite"/>
    </source>
</evidence>
<sequence length="95" mass="10019">MPTTPETTTEAYTALANALQHLRHALRCTGRAIPDLGEATPAALRGAELCVDITAAARSCANLLDHLDGYGTPSLDDRRQAIDEAKERHPAGGAL</sequence>
<comment type="caution">
    <text evidence="2">The sequence shown here is derived from an EMBL/GenBank/DDBJ whole genome shotgun (WGS) entry which is preliminary data.</text>
</comment>
<dbReference type="AlphaFoldDB" id="A0A1X0DQY6"/>
<dbReference type="STRING" id="53376.BST25_08170"/>
<dbReference type="OrthoDB" id="9960821at2"/>
<reference evidence="2 3" key="1">
    <citation type="submission" date="2017-02" db="EMBL/GenBank/DDBJ databases">
        <title>The new phylogeny of genus Mycobacterium.</title>
        <authorList>
            <person name="Tortoli E."/>
            <person name="Trovato A."/>
            <person name="Cirillo D.M."/>
        </authorList>
    </citation>
    <scope>NUCLEOTIDE SEQUENCE [LARGE SCALE GENOMIC DNA]</scope>
    <source>
        <strain evidence="2 3">DSM 44471</strain>
    </source>
</reference>
<feature type="region of interest" description="Disordered" evidence="1">
    <location>
        <begin position="73"/>
        <end position="95"/>
    </location>
</feature>
<proteinExistence type="predicted"/>
<keyword evidence="3" id="KW-1185">Reference proteome</keyword>
<dbReference type="RefSeq" id="WP_142272566.1">
    <property type="nucleotide sequence ID" value="NZ_AP022615.1"/>
</dbReference>